<dbReference type="Proteomes" id="UP000236745">
    <property type="component" value="Unassembled WGS sequence"/>
</dbReference>
<dbReference type="SUPFAM" id="SSF50475">
    <property type="entry name" value="FMN-binding split barrel"/>
    <property type="match status" value="1"/>
</dbReference>
<feature type="domain" description="Flavin reductase like" evidence="3">
    <location>
        <begin position="14"/>
        <end position="158"/>
    </location>
</feature>
<evidence type="ECO:0000256" key="1">
    <source>
        <dbReference type="ARBA" id="ARBA00008898"/>
    </source>
</evidence>
<dbReference type="AlphaFoldDB" id="A0A1H6CH87"/>
<dbReference type="NCBIfam" id="NF045919">
    <property type="entry name" value="HphnlacHdxRed"/>
    <property type="match status" value="1"/>
</dbReference>
<gene>
    <name evidence="4" type="ORF">SAMN05444390_103489</name>
</gene>
<dbReference type="InterPro" id="IPR036388">
    <property type="entry name" value="WH-like_DNA-bd_sf"/>
</dbReference>
<sequence length="311" mass="34021">MSDTMDSHAFRRALGNFATGITVVTAQSPAGERIGLTVNSFNSVSLDPPLILWSLDKRSADSLEVIRQSGHFAVNVLAADQLDISNHFARPQDDKFALIRFAEGPGGSPLLDNCAARFHCALHQEVDAGDHWILIGRVLDFDDLGRAPLLYHQGAYSVALPHPRVETRPSTSGSGDNPMAQHLSNNLLYLMLQAVNAYQNSYLPKQQALGLSVSEARLLILLSVLGGSSVERLQKESSLPGSEVVEAAENLELGGLLQRSGPLLELTEAGSERAKEYWTLAENEQNQVFSEFDNNEINQFKRMLNSVIQKS</sequence>
<dbReference type="Gene3D" id="1.10.10.10">
    <property type="entry name" value="Winged helix-like DNA-binding domain superfamily/Winged helix DNA-binding domain"/>
    <property type="match status" value="1"/>
</dbReference>
<dbReference type="PANTHER" id="PTHR30466:SF11">
    <property type="entry name" value="FLAVIN-DEPENDENT MONOOXYGENASE, REDUCTASE SUBUNIT HSAB"/>
    <property type="match status" value="1"/>
</dbReference>
<dbReference type="InterPro" id="IPR050268">
    <property type="entry name" value="NADH-dep_flavin_reductase"/>
</dbReference>
<reference evidence="4 5" key="1">
    <citation type="submission" date="2016-10" db="EMBL/GenBank/DDBJ databases">
        <authorList>
            <person name="de Groot N.N."/>
        </authorList>
    </citation>
    <scope>NUCLEOTIDE SEQUENCE [LARGE SCALE GENOMIC DNA]</scope>
    <source>
        <strain evidence="4 5">DSM 22012</strain>
    </source>
</reference>
<proteinExistence type="inferred from homology"/>
<dbReference type="InterPro" id="IPR012349">
    <property type="entry name" value="Split_barrel_FMN-bd"/>
</dbReference>
<evidence type="ECO:0000256" key="2">
    <source>
        <dbReference type="ARBA" id="ARBA00023002"/>
    </source>
</evidence>
<keyword evidence="2" id="KW-0560">Oxidoreductase</keyword>
<dbReference type="Pfam" id="PF01613">
    <property type="entry name" value="Flavin_Reduct"/>
    <property type="match status" value="1"/>
</dbReference>
<organism evidence="4 5">
    <name type="scientific">Marinobacterium lutimaris</name>
    <dbReference type="NCBI Taxonomy" id="568106"/>
    <lineage>
        <taxon>Bacteria</taxon>
        <taxon>Pseudomonadati</taxon>
        <taxon>Pseudomonadota</taxon>
        <taxon>Gammaproteobacteria</taxon>
        <taxon>Oceanospirillales</taxon>
        <taxon>Oceanospirillaceae</taxon>
        <taxon>Marinobacterium</taxon>
    </lineage>
</organism>
<evidence type="ECO:0000313" key="4">
    <source>
        <dbReference type="EMBL" id="SEG72157.1"/>
    </source>
</evidence>
<dbReference type="OrthoDB" id="9792858at2"/>
<comment type="similarity">
    <text evidence="1">Belongs to the non-flavoprotein flavin reductase family.</text>
</comment>
<keyword evidence="5" id="KW-1185">Reference proteome</keyword>
<dbReference type="SMART" id="SM00903">
    <property type="entry name" value="Flavin_Reduct"/>
    <property type="match status" value="1"/>
</dbReference>
<protein>
    <submittedName>
        <fullName evidence="4">NADH-FMN oxidoreductase RutF, flavin reductase (DIM6/NTAB) family</fullName>
    </submittedName>
</protein>
<name>A0A1H6CH87_9GAMM</name>
<dbReference type="EMBL" id="FNVQ01000003">
    <property type="protein sequence ID" value="SEG72157.1"/>
    <property type="molecule type" value="Genomic_DNA"/>
</dbReference>
<evidence type="ECO:0000259" key="3">
    <source>
        <dbReference type="SMART" id="SM00903"/>
    </source>
</evidence>
<dbReference type="SUPFAM" id="SSF46785">
    <property type="entry name" value="Winged helix' DNA-binding domain"/>
    <property type="match status" value="1"/>
</dbReference>
<dbReference type="GO" id="GO:0042602">
    <property type="term" value="F:riboflavin reductase (NADPH) activity"/>
    <property type="evidence" value="ECO:0007669"/>
    <property type="project" value="TreeGrafter"/>
</dbReference>
<accession>A0A1H6CH87</accession>
<dbReference type="InterPro" id="IPR002563">
    <property type="entry name" value="Flavin_Rdtase-like_dom"/>
</dbReference>
<evidence type="ECO:0000313" key="5">
    <source>
        <dbReference type="Proteomes" id="UP000236745"/>
    </source>
</evidence>
<dbReference type="InterPro" id="IPR036390">
    <property type="entry name" value="WH_DNA-bd_sf"/>
</dbReference>
<dbReference type="Gene3D" id="2.30.110.10">
    <property type="entry name" value="Electron Transport, Fmn-binding Protein, Chain A"/>
    <property type="match status" value="1"/>
</dbReference>
<dbReference type="RefSeq" id="WP_104004317.1">
    <property type="nucleotide sequence ID" value="NZ_FNVQ01000003.1"/>
</dbReference>
<dbReference type="PANTHER" id="PTHR30466">
    <property type="entry name" value="FLAVIN REDUCTASE"/>
    <property type="match status" value="1"/>
</dbReference>
<dbReference type="GO" id="GO:0010181">
    <property type="term" value="F:FMN binding"/>
    <property type="evidence" value="ECO:0007669"/>
    <property type="project" value="InterPro"/>
</dbReference>